<accession>A0ACC2BD39</accession>
<dbReference type="Proteomes" id="UP001162992">
    <property type="component" value="Chromosome 16"/>
</dbReference>
<evidence type="ECO:0000313" key="2">
    <source>
        <dbReference type="Proteomes" id="UP001162992"/>
    </source>
</evidence>
<proteinExistence type="predicted"/>
<sequence length="853" mass="94047">MAVDNTSIIGFINKIFPTEASLVAVDPLIYKLRNKIRRVDAEILAAVRQQSSSGSKAKEDLAVASQAIEELTKKIREIKVKAEQSEVMVQELCRDIKKLDYAKKHITTAITALHRLSMLVSAVDQLQGMAAKRQYKEAAGQLEAVNQLCSHFEAYSDIPKISELREKFKGIKQTLKSHVFADFSSLGTAGLKEDGNLMQQLADGCLVIDALDSSAREELVRNVCSKELTAYQQIFQGTEVAKLDKVERRYAWIKRQLRAHEEIWQIFPPSWQVAYLLCIQFCKVTRAQLMEILDSLKEKPDVQTLLQALQRTLEFEEELAERFGLASSARDDMNEAAKDEPDEDNGDDRSASAIRKKYEKELAAKAGRTIQPSGTGINARGQEKEDNSKSASKAALSISFRGIISSCFEPHLHVYVELEEKTLLETLEKLVQEELWEAEEGSQTNILSSGTQLFSVIKRSLKRCSALTKNQTLFDLFKVFQRVLKAYSGKLNARLPKVGTGIVAAATGTEGQLKISDKDERVICYIVNTAEYCYETAAQLAENMSKLIDVQYSDRIDMSEEQDEFSGVITRALSTLVLGLETRLENELLGMTRMPWATLESVGDQSEYVNGISAILSSSVPVISSLLSALYFQFFLDKLAASFAPRFYFNIYKCKRISEMGAQQMLLDTQAVKTLLLEVPSLGGQTTAPASYSKYVAREIGKAEALLKVILSPVESIADTYHALLPEGTSADFQRILELKGLKKPEQQPLLDNFIRRASGVVIPASPRSTTFVSSAPSSPVANALVSAAGSREAREAMMARAAALGRGAMVQSAAAAAAAVSSTGLKRIFALAESAKEGAVRKDGAFRKLFNP</sequence>
<protein>
    <submittedName>
        <fullName evidence="1">Uncharacterized protein</fullName>
    </submittedName>
</protein>
<gene>
    <name evidence="1" type="ORF">O6H91_16G066600</name>
</gene>
<keyword evidence="2" id="KW-1185">Reference proteome</keyword>
<name>A0ACC2BD39_DIPCM</name>
<organism evidence="1 2">
    <name type="scientific">Diphasiastrum complanatum</name>
    <name type="common">Issler's clubmoss</name>
    <name type="synonym">Lycopodium complanatum</name>
    <dbReference type="NCBI Taxonomy" id="34168"/>
    <lineage>
        <taxon>Eukaryota</taxon>
        <taxon>Viridiplantae</taxon>
        <taxon>Streptophyta</taxon>
        <taxon>Embryophyta</taxon>
        <taxon>Tracheophyta</taxon>
        <taxon>Lycopodiopsida</taxon>
        <taxon>Lycopodiales</taxon>
        <taxon>Lycopodiaceae</taxon>
        <taxon>Lycopodioideae</taxon>
        <taxon>Diphasiastrum</taxon>
    </lineage>
</organism>
<reference evidence="2" key="1">
    <citation type="journal article" date="2024" name="Proc. Natl. Acad. Sci. U.S.A.">
        <title>Extraordinary preservation of gene collinearity over three hundred million years revealed in homosporous lycophytes.</title>
        <authorList>
            <person name="Li C."/>
            <person name="Wickell D."/>
            <person name="Kuo L.Y."/>
            <person name="Chen X."/>
            <person name="Nie B."/>
            <person name="Liao X."/>
            <person name="Peng D."/>
            <person name="Ji J."/>
            <person name="Jenkins J."/>
            <person name="Williams M."/>
            <person name="Shu S."/>
            <person name="Plott C."/>
            <person name="Barry K."/>
            <person name="Rajasekar S."/>
            <person name="Grimwood J."/>
            <person name="Han X."/>
            <person name="Sun S."/>
            <person name="Hou Z."/>
            <person name="He W."/>
            <person name="Dai G."/>
            <person name="Sun C."/>
            <person name="Schmutz J."/>
            <person name="Leebens-Mack J.H."/>
            <person name="Li F.W."/>
            <person name="Wang L."/>
        </authorList>
    </citation>
    <scope>NUCLEOTIDE SEQUENCE [LARGE SCALE GENOMIC DNA]</scope>
    <source>
        <strain evidence="2">cv. PW_Plant_1</strain>
    </source>
</reference>
<dbReference type="EMBL" id="CM055107">
    <property type="protein sequence ID" value="KAJ7527689.1"/>
    <property type="molecule type" value="Genomic_DNA"/>
</dbReference>
<evidence type="ECO:0000313" key="1">
    <source>
        <dbReference type="EMBL" id="KAJ7527689.1"/>
    </source>
</evidence>
<comment type="caution">
    <text evidence="1">The sequence shown here is derived from an EMBL/GenBank/DDBJ whole genome shotgun (WGS) entry which is preliminary data.</text>
</comment>